<evidence type="ECO:0000256" key="6">
    <source>
        <dbReference type="ARBA" id="ARBA00023136"/>
    </source>
</evidence>
<reference evidence="11" key="1">
    <citation type="submission" date="2016-10" db="EMBL/GenBank/DDBJ databases">
        <authorList>
            <person name="Varghese N."/>
            <person name="Submissions S."/>
        </authorList>
    </citation>
    <scope>NUCLEOTIDE SEQUENCE [LARGE SCALE GENOMIC DNA]</scope>
    <source>
        <strain evidence="11">DSM 45237</strain>
    </source>
</reference>
<protein>
    <submittedName>
        <fullName evidence="10">Carbohydrate ABC transporter membrane protein 1, CUT1 family</fullName>
    </submittedName>
</protein>
<organism evidence="10 11">
    <name type="scientific">Jiangella alba</name>
    <dbReference type="NCBI Taxonomy" id="561176"/>
    <lineage>
        <taxon>Bacteria</taxon>
        <taxon>Bacillati</taxon>
        <taxon>Actinomycetota</taxon>
        <taxon>Actinomycetes</taxon>
        <taxon>Jiangellales</taxon>
        <taxon>Jiangellaceae</taxon>
        <taxon>Jiangella</taxon>
    </lineage>
</organism>
<evidence type="ECO:0000256" key="2">
    <source>
        <dbReference type="ARBA" id="ARBA00022448"/>
    </source>
</evidence>
<dbReference type="AlphaFoldDB" id="A0A1H5K3V8"/>
<keyword evidence="11" id="KW-1185">Reference proteome</keyword>
<dbReference type="CDD" id="cd06261">
    <property type="entry name" value="TM_PBP2"/>
    <property type="match status" value="1"/>
</dbReference>
<dbReference type="STRING" id="561176.SAMN04488561_1877"/>
<feature type="compositionally biased region" description="Low complexity" evidence="8">
    <location>
        <begin position="18"/>
        <end position="27"/>
    </location>
</feature>
<feature type="domain" description="ABC transmembrane type-1" evidence="9">
    <location>
        <begin position="103"/>
        <end position="315"/>
    </location>
</feature>
<feature type="transmembrane region" description="Helical" evidence="7">
    <location>
        <begin position="294"/>
        <end position="314"/>
    </location>
</feature>
<dbReference type="PANTHER" id="PTHR30193">
    <property type="entry name" value="ABC TRANSPORTER PERMEASE PROTEIN"/>
    <property type="match status" value="1"/>
</dbReference>
<keyword evidence="4 7" id="KW-0812">Transmembrane</keyword>
<dbReference type="PROSITE" id="PS50928">
    <property type="entry name" value="ABC_TM1"/>
    <property type="match status" value="1"/>
</dbReference>
<feature type="compositionally biased region" description="Low complexity" evidence="8">
    <location>
        <begin position="1"/>
        <end position="10"/>
    </location>
</feature>
<feature type="transmembrane region" description="Helical" evidence="7">
    <location>
        <begin position="140"/>
        <end position="160"/>
    </location>
</feature>
<dbReference type="OrthoDB" id="9805974at2"/>
<evidence type="ECO:0000256" key="3">
    <source>
        <dbReference type="ARBA" id="ARBA00022475"/>
    </source>
</evidence>
<keyword evidence="6 7" id="KW-0472">Membrane</keyword>
<comment type="similarity">
    <text evidence="7">Belongs to the binding-protein-dependent transport system permease family.</text>
</comment>
<evidence type="ECO:0000256" key="8">
    <source>
        <dbReference type="SAM" id="MobiDB-lite"/>
    </source>
</evidence>
<dbReference type="RefSeq" id="WP_069110792.1">
    <property type="nucleotide sequence ID" value="NZ_FNUC01000003.1"/>
</dbReference>
<dbReference type="EMBL" id="FNUC01000003">
    <property type="protein sequence ID" value="SEE59375.1"/>
    <property type="molecule type" value="Genomic_DNA"/>
</dbReference>
<evidence type="ECO:0000313" key="10">
    <source>
        <dbReference type="EMBL" id="SEE59375.1"/>
    </source>
</evidence>
<gene>
    <name evidence="10" type="ORF">SAMN04488561_1877</name>
</gene>
<keyword evidence="2 7" id="KW-0813">Transport</keyword>
<dbReference type="InterPro" id="IPR051393">
    <property type="entry name" value="ABC_transporter_permease"/>
</dbReference>
<feature type="transmembrane region" description="Helical" evidence="7">
    <location>
        <begin position="45"/>
        <end position="65"/>
    </location>
</feature>
<dbReference type="SUPFAM" id="SSF161098">
    <property type="entry name" value="MetI-like"/>
    <property type="match status" value="1"/>
</dbReference>
<dbReference type="GO" id="GO:0005886">
    <property type="term" value="C:plasma membrane"/>
    <property type="evidence" value="ECO:0007669"/>
    <property type="project" value="UniProtKB-SubCell"/>
</dbReference>
<dbReference type="PANTHER" id="PTHR30193:SF37">
    <property type="entry name" value="INNER MEMBRANE ABC TRANSPORTER PERMEASE PROTEIN YCJO"/>
    <property type="match status" value="1"/>
</dbReference>
<sequence>MSTTSTASAGGAEGAARRGGSAQQDRAAPPERAPRPRRPVRWQPAWLFMAPSLLIIAVFIAYPIVESFRYSLHDWKVGADSQEWLGFGNYTELFGDERFWNALRVTSIFAVVSVVLQLLLGYAAAAALQRDGWFNRVVRSAFFFPTVVALAVIGLVWRFLLDPQIGLVSGLIERFGGDPVGWLQDPALALPTVIFVSVWKNAGFTMIILLAGLKGVPGQLYEAARLDGATGWQLTRHVTLPSIRPTLLFATMILTINSLQVFDLVYVMTNGGPLFATDTLVTMMFREGFENFRLGYASAIAWVLFVLILLLSALQLKLFRYRDVD</sequence>
<dbReference type="InterPro" id="IPR035906">
    <property type="entry name" value="MetI-like_sf"/>
</dbReference>
<evidence type="ECO:0000313" key="11">
    <source>
        <dbReference type="Proteomes" id="UP000181980"/>
    </source>
</evidence>
<evidence type="ECO:0000256" key="4">
    <source>
        <dbReference type="ARBA" id="ARBA00022692"/>
    </source>
</evidence>
<dbReference type="GO" id="GO:0055085">
    <property type="term" value="P:transmembrane transport"/>
    <property type="evidence" value="ECO:0007669"/>
    <property type="project" value="InterPro"/>
</dbReference>
<evidence type="ECO:0000256" key="7">
    <source>
        <dbReference type="RuleBase" id="RU363032"/>
    </source>
</evidence>
<feature type="region of interest" description="Disordered" evidence="8">
    <location>
        <begin position="1"/>
        <end position="37"/>
    </location>
</feature>
<keyword evidence="5 7" id="KW-1133">Transmembrane helix</keyword>
<accession>A0A1H5K3V8</accession>
<dbReference type="Gene3D" id="1.10.3720.10">
    <property type="entry name" value="MetI-like"/>
    <property type="match status" value="1"/>
</dbReference>
<name>A0A1H5K3V8_9ACTN</name>
<proteinExistence type="inferred from homology"/>
<comment type="subcellular location">
    <subcellularLocation>
        <location evidence="1 7">Cell membrane</location>
        <topology evidence="1 7">Multi-pass membrane protein</topology>
    </subcellularLocation>
</comment>
<evidence type="ECO:0000259" key="9">
    <source>
        <dbReference type="PROSITE" id="PS50928"/>
    </source>
</evidence>
<feature type="transmembrane region" description="Helical" evidence="7">
    <location>
        <begin position="246"/>
        <end position="268"/>
    </location>
</feature>
<dbReference type="Proteomes" id="UP000181980">
    <property type="component" value="Unassembled WGS sequence"/>
</dbReference>
<keyword evidence="3" id="KW-1003">Cell membrane</keyword>
<dbReference type="InterPro" id="IPR000515">
    <property type="entry name" value="MetI-like"/>
</dbReference>
<evidence type="ECO:0000256" key="5">
    <source>
        <dbReference type="ARBA" id="ARBA00022989"/>
    </source>
</evidence>
<dbReference type="Pfam" id="PF00528">
    <property type="entry name" value="BPD_transp_1"/>
    <property type="match status" value="1"/>
</dbReference>
<evidence type="ECO:0000256" key="1">
    <source>
        <dbReference type="ARBA" id="ARBA00004651"/>
    </source>
</evidence>
<feature type="transmembrane region" description="Helical" evidence="7">
    <location>
        <begin position="108"/>
        <end position="128"/>
    </location>
</feature>
<feature type="transmembrane region" description="Helical" evidence="7">
    <location>
        <begin position="188"/>
        <end position="211"/>
    </location>
</feature>